<dbReference type="Proteomes" id="UP001457282">
    <property type="component" value="Unassembled WGS sequence"/>
</dbReference>
<accession>A0AAW1XQK0</accession>
<gene>
    <name evidence="1" type="ORF">M0R45_015751</name>
</gene>
<sequence>MDFFFILGSDTRWVGDEAGIAGSTCWSLFNRSSAKIGDTDFQAGYGFKSEVDEDSTTVTLASDLGRANRASLRSVIKLQEIGLKMTLCMLKFEEYKPTC</sequence>
<dbReference type="AlphaFoldDB" id="A0AAW1XQK0"/>
<evidence type="ECO:0000313" key="1">
    <source>
        <dbReference type="EMBL" id="KAK9939042.1"/>
    </source>
</evidence>
<dbReference type="EMBL" id="JBEDUW010000003">
    <property type="protein sequence ID" value="KAK9939042.1"/>
    <property type="molecule type" value="Genomic_DNA"/>
</dbReference>
<name>A0AAW1XQK0_RUBAR</name>
<keyword evidence="2" id="KW-1185">Reference proteome</keyword>
<proteinExistence type="predicted"/>
<protein>
    <submittedName>
        <fullName evidence="1">Uncharacterized protein</fullName>
    </submittedName>
</protein>
<reference evidence="1 2" key="1">
    <citation type="journal article" date="2023" name="G3 (Bethesda)">
        <title>A chromosome-length genome assembly and annotation of blackberry (Rubus argutus, cv. 'Hillquist').</title>
        <authorList>
            <person name="Bruna T."/>
            <person name="Aryal R."/>
            <person name="Dudchenko O."/>
            <person name="Sargent D.J."/>
            <person name="Mead D."/>
            <person name="Buti M."/>
            <person name="Cavallini A."/>
            <person name="Hytonen T."/>
            <person name="Andres J."/>
            <person name="Pham M."/>
            <person name="Weisz D."/>
            <person name="Mascagni F."/>
            <person name="Usai G."/>
            <person name="Natali L."/>
            <person name="Bassil N."/>
            <person name="Fernandez G.E."/>
            <person name="Lomsadze A."/>
            <person name="Armour M."/>
            <person name="Olukolu B."/>
            <person name="Poorten T."/>
            <person name="Britton C."/>
            <person name="Davik J."/>
            <person name="Ashrafi H."/>
            <person name="Aiden E.L."/>
            <person name="Borodovsky M."/>
            <person name="Worthington M."/>
        </authorList>
    </citation>
    <scope>NUCLEOTIDE SEQUENCE [LARGE SCALE GENOMIC DNA]</scope>
    <source>
        <strain evidence="1">PI 553951</strain>
    </source>
</reference>
<organism evidence="1 2">
    <name type="scientific">Rubus argutus</name>
    <name type="common">Southern blackberry</name>
    <dbReference type="NCBI Taxonomy" id="59490"/>
    <lineage>
        <taxon>Eukaryota</taxon>
        <taxon>Viridiplantae</taxon>
        <taxon>Streptophyta</taxon>
        <taxon>Embryophyta</taxon>
        <taxon>Tracheophyta</taxon>
        <taxon>Spermatophyta</taxon>
        <taxon>Magnoliopsida</taxon>
        <taxon>eudicotyledons</taxon>
        <taxon>Gunneridae</taxon>
        <taxon>Pentapetalae</taxon>
        <taxon>rosids</taxon>
        <taxon>fabids</taxon>
        <taxon>Rosales</taxon>
        <taxon>Rosaceae</taxon>
        <taxon>Rosoideae</taxon>
        <taxon>Rosoideae incertae sedis</taxon>
        <taxon>Rubus</taxon>
    </lineage>
</organism>
<comment type="caution">
    <text evidence="1">The sequence shown here is derived from an EMBL/GenBank/DDBJ whole genome shotgun (WGS) entry which is preliminary data.</text>
</comment>
<evidence type="ECO:0000313" key="2">
    <source>
        <dbReference type="Proteomes" id="UP001457282"/>
    </source>
</evidence>